<dbReference type="AlphaFoldDB" id="A0AAD3NIW4"/>
<keyword evidence="3" id="KW-1185">Reference proteome</keyword>
<feature type="compositionally biased region" description="Basic and acidic residues" evidence="1">
    <location>
        <begin position="8"/>
        <end position="19"/>
    </location>
</feature>
<dbReference type="EMBL" id="BRZM01001495">
    <property type="protein sequence ID" value="GLD73285.1"/>
    <property type="molecule type" value="Genomic_DNA"/>
</dbReference>
<evidence type="ECO:0000313" key="2">
    <source>
        <dbReference type="EMBL" id="GLD73285.1"/>
    </source>
</evidence>
<proteinExistence type="predicted"/>
<organism evidence="2 3">
    <name type="scientific">Lates japonicus</name>
    <name type="common">Japanese lates</name>
    <dbReference type="NCBI Taxonomy" id="270547"/>
    <lineage>
        <taxon>Eukaryota</taxon>
        <taxon>Metazoa</taxon>
        <taxon>Chordata</taxon>
        <taxon>Craniata</taxon>
        <taxon>Vertebrata</taxon>
        <taxon>Euteleostomi</taxon>
        <taxon>Actinopterygii</taxon>
        <taxon>Neopterygii</taxon>
        <taxon>Teleostei</taxon>
        <taxon>Neoteleostei</taxon>
        <taxon>Acanthomorphata</taxon>
        <taxon>Carangaria</taxon>
        <taxon>Carangaria incertae sedis</taxon>
        <taxon>Centropomidae</taxon>
        <taxon>Lates</taxon>
    </lineage>
</organism>
<gene>
    <name evidence="2" type="ORF">AKAME5_002461000</name>
</gene>
<accession>A0AAD3NIW4</accession>
<evidence type="ECO:0000256" key="1">
    <source>
        <dbReference type="SAM" id="MobiDB-lite"/>
    </source>
</evidence>
<dbReference type="Proteomes" id="UP001279410">
    <property type="component" value="Unassembled WGS sequence"/>
</dbReference>
<name>A0AAD3NIW4_LATJO</name>
<evidence type="ECO:0000313" key="3">
    <source>
        <dbReference type="Proteomes" id="UP001279410"/>
    </source>
</evidence>
<comment type="caution">
    <text evidence="2">The sequence shown here is derived from an EMBL/GenBank/DDBJ whole genome shotgun (WGS) entry which is preliminary data.</text>
</comment>
<protein>
    <submittedName>
        <fullName evidence="2">Dynein assembly factor 5, axonemal</fullName>
    </submittedName>
</protein>
<sequence>MSEGLSQHGKEREKGKEDTQMSSPPASPPLPTPSALERVHFHEESEKFLCDVLLPNLVWHAGRTAAAVRTSALSCLLALLHGGAITPGQGLISIGSKHRM</sequence>
<reference evidence="2" key="1">
    <citation type="submission" date="2022-08" db="EMBL/GenBank/DDBJ databases">
        <title>Genome sequencing of akame (Lates japonicus).</title>
        <authorList>
            <person name="Hashiguchi Y."/>
            <person name="Takahashi H."/>
        </authorList>
    </citation>
    <scope>NUCLEOTIDE SEQUENCE</scope>
    <source>
        <strain evidence="2">Kochi</strain>
    </source>
</reference>
<feature type="region of interest" description="Disordered" evidence="1">
    <location>
        <begin position="1"/>
        <end position="38"/>
    </location>
</feature>